<comment type="pathway">
    <text evidence="1">Cofactor biosynthesis; coenzyme A biosynthesis.</text>
</comment>
<sequence>MNKASAFAPGHISGFFQVCDEPEDPAQIGSRNCGPCITAGVLTEVEVDENSSGIQVYINGEEAEYARTTKTAVKGTLKAMGQTAGVKVNHSVQAPIGAGYGLSGAGTVGAVLALSNAMSLRFSLTDISEIAHRAEIACKTGLGDVGPQMFGGLVISLEPGSSPYGEWARIETPNDLQAVCGTWGPVSTSELLKDPKFREKSKELGKEALDKLMRDRSMETFMKTSQEFARKLGVLDEEFEEVLNELSKATPIGASAVMLGRAIFALARKSEVEEVQSKFSDYFEPESIMVTSLDLQGARSTD</sequence>
<protein>
    <recommendedName>
        <fullName evidence="1">Pantoate kinase</fullName>
        <shortName evidence="1">PoK</shortName>
        <ecNumber evidence="1">2.7.1.169</ecNumber>
    </recommendedName>
</protein>
<dbReference type="Proteomes" id="UP000070520">
    <property type="component" value="Unassembled WGS sequence"/>
</dbReference>
<comment type="similarity">
    <text evidence="1">Belongs to the GHMP kinase family. PoK subfamily.</text>
</comment>
<keyword evidence="4" id="KW-1185">Reference proteome</keyword>
<feature type="domain" description="GHMP kinase N-terminal" evidence="2">
    <location>
        <begin position="71"/>
        <end position="152"/>
    </location>
</feature>
<organism evidence="3 4">
    <name type="scientific">candidate division MSBL1 archaeon SCGC-AAA261C02</name>
    <dbReference type="NCBI Taxonomy" id="1698272"/>
    <lineage>
        <taxon>Archaea</taxon>
        <taxon>Methanobacteriati</taxon>
        <taxon>Methanobacteriota</taxon>
        <taxon>candidate division MSBL1</taxon>
    </lineage>
</organism>
<dbReference type="HAMAP" id="MF_02223">
    <property type="entry name" value="Pantoate_kinase"/>
    <property type="match status" value="1"/>
</dbReference>
<keyword evidence="1" id="KW-0067">ATP-binding</keyword>
<evidence type="ECO:0000313" key="4">
    <source>
        <dbReference type="Proteomes" id="UP000070520"/>
    </source>
</evidence>
<dbReference type="PANTHER" id="PTHR42282:SF1">
    <property type="entry name" value="PANTOATE KINASE"/>
    <property type="match status" value="1"/>
</dbReference>
<dbReference type="SUPFAM" id="SSF54211">
    <property type="entry name" value="Ribosomal protein S5 domain 2-like"/>
    <property type="match status" value="1"/>
</dbReference>
<dbReference type="PIRSF" id="PIRSF016896">
    <property type="entry name" value="GHMP_arc_MJ0969"/>
    <property type="match status" value="1"/>
</dbReference>
<dbReference type="Pfam" id="PF00288">
    <property type="entry name" value="GHMP_kinases_N"/>
    <property type="match status" value="1"/>
</dbReference>
<dbReference type="AlphaFoldDB" id="A0A133V2F6"/>
<gene>
    <name evidence="3" type="ORF">AKJ42_00095</name>
</gene>
<comment type="caution">
    <text evidence="3">The sequence shown here is derived from an EMBL/GenBank/DDBJ whole genome shotgun (WGS) entry which is preliminary data.</text>
</comment>
<dbReference type="UniPathway" id="UPA00241"/>
<keyword evidence="1" id="KW-0418">Kinase</keyword>
<reference evidence="3 4" key="1">
    <citation type="journal article" date="2016" name="Sci. Rep.">
        <title>Metabolic traits of an uncultured archaeal lineage -MSBL1- from brine pools of the Red Sea.</title>
        <authorList>
            <person name="Mwirichia R."/>
            <person name="Alam I."/>
            <person name="Rashid M."/>
            <person name="Vinu M."/>
            <person name="Ba-Alawi W."/>
            <person name="Anthony Kamau A."/>
            <person name="Kamanda Ngugi D."/>
            <person name="Goker M."/>
            <person name="Klenk H.P."/>
            <person name="Bajic V."/>
            <person name="Stingl U."/>
        </authorList>
    </citation>
    <scope>NUCLEOTIDE SEQUENCE [LARGE SCALE GENOMIC DNA]</scope>
    <source>
        <strain evidence="3">SCGC-AAA261C02</strain>
    </source>
</reference>
<dbReference type="InterPro" id="IPR006204">
    <property type="entry name" value="GHMP_kinase_N_dom"/>
</dbReference>
<dbReference type="GO" id="GO:0015937">
    <property type="term" value="P:coenzyme A biosynthetic process"/>
    <property type="evidence" value="ECO:0007669"/>
    <property type="project" value="UniProtKB-UniRule"/>
</dbReference>
<name>A0A133V2F6_9EURY</name>
<dbReference type="EMBL" id="LHXW01000001">
    <property type="protein sequence ID" value="KXB00611.1"/>
    <property type="molecule type" value="Genomic_DNA"/>
</dbReference>
<dbReference type="EC" id="2.7.1.169" evidence="1"/>
<keyword evidence="1" id="KW-0173">Coenzyme A biosynthesis</keyword>
<dbReference type="Gene3D" id="3.30.230.10">
    <property type="match status" value="1"/>
</dbReference>
<evidence type="ECO:0000256" key="1">
    <source>
        <dbReference type="HAMAP-Rule" id="MF_02223"/>
    </source>
</evidence>
<dbReference type="InterPro" id="IPR014721">
    <property type="entry name" value="Ribsml_uS5_D2-typ_fold_subgr"/>
</dbReference>
<keyword evidence="1" id="KW-0547">Nucleotide-binding</keyword>
<keyword evidence="1" id="KW-0808">Transferase</keyword>
<accession>A0A133V2F6</accession>
<dbReference type="InterPro" id="IPR020568">
    <property type="entry name" value="Ribosomal_Su5_D2-typ_SF"/>
</dbReference>
<dbReference type="GO" id="GO:0005524">
    <property type="term" value="F:ATP binding"/>
    <property type="evidence" value="ECO:0007669"/>
    <property type="project" value="UniProtKB-KW"/>
</dbReference>
<evidence type="ECO:0000259" key="2">
    <source>
        <dbReference type="Pfam" id="PF00288"/>
    </source>
</evidence>
<dbReference type="InterPro" id="IPR012043">
    <property type="entry name" value="PoK"/>
</dbReference>
<comment type="catalytic activity">
    <reaction evidence="1">
        <text>(R)-pantoate + ATP = (R)-4-phosphopantoate + ADP + H(+)</text>
        <dbReference type="Rhea" id="RHEA:28246"/>
        <dbReference type="ChEBI" id="CHEBI:15378"/>
        <dbReference type="ChEBI" id="CHEBI:15980"/>
        <dbReference type="ChEBI" id="CHEBI:30616"/>
        <dbReference type="ChEBI" id="CHEBI:61294"/>
        <dbReference type="ChEBI" id="CHEBI:456216"/>
        <dbReference type="EC" id="2.7.1.169"/>
    </reaction>
</comment>
<proteinExistence type="inferred from homology"/>
<evidence type="ECO:0000313" key="3">
    <source>
        <dbReference type="EMBL" id="KXB00611.1"/>
    </source>
</evidence>
<dbReference type="PANTHER" id="PTHR42282">
    <property type="entry name" value="PANTOATE KINASE-RELATED"/>
    <property type="match status" value="1"/>
</dbReference>
<comment type="function">
    <text evidence="1">Phosphorylates (R)-pantoate to form (R)-4-phosphopantoate in the CoA biosynthesis pathway.</text>
</comment>
<dbReference type="GO" id="GO:0016301">
    <property type="term" value="F:kinase activity"/>
    <property type="evidence" value="ECO:0007669"/>
    <property type="project" value="UniProtKB-UniRule"/>
</dbReference>